<evidence type="ECO:0000256" key="1">
    <source>
        <dbReference type="SAM" id="MobiDB-lite"/>
    </source>
</evidence>
<evidence type="ECO:0000313" key="3">
    <source>
        <dbReference type="Proteomes" id="UP000314294"/>
    </source>
</evidence>
<feature type="region of interest" description="Disordered" evidence="1">
    <location>
        <begin position="154"/>
        <end position="173"/>
    </location>
</feature>
<keyword evidence="3" id="KW-1185">Reference proteome</keyword>
<dbReference type="EMBL" id="SRLO01000018">
    <property type="protein sequence ID" value="TNN85870.1"/>
    <property type="molecule type" value="Genomic_DNA"/>
</dbReference>
<organism evidence="2 3">
    <name type="scientific">Liparis tanakae</name>
    <name type="common">Tanaka's snailfish</name>
    <dbReference type="NCBI Taxonomy" id="230148"/>
    <lineage>
        <taxon>Eukaryota</taxon>
        <taxon>Metazoa</taxon>
        <taxon>Chordata</taxon>
        <taxon>Craniata</taxon>
        <taxon>Vertebrata</taxon>
        <taxon>Euteleostomi</taxon>
        <taxon>Actinopterygii</taxon>
        <taxon>Neopterygii</taxon>
        <taxon>Teleostei</taxon>
        <taxon>Neoteleostei</taxon>
        <taxon>Acanthomorphata</taxon>
        <taxon>Eupercaria</taxon>
        <taxon>Perciformes</taxon>
        <taxon>Cottioidei</taxon>
        <taxon>Cottales</taxon>
        <taxon>Liparidae</taxon>
        <taxon>Liparis</taxon>
    </lineage>
</organism>
<comment type="caution">
    <text evidence="2">The sequence shown here is derived from an EMBL/GenBank/DDBJ whole genome shotgun (WGS) entry which is preliminary data.</text>
</comment>
<reference evidence="2 3" key="1">
    <citation type="submission" date="2019-03" db="EMBL/GenBank/DDBJ databases">
        <title>First draft genome of Liparis tanakae, snailfish: a comprehensive survey of snailfish specific genes.</title>
        <authorList>
            <person name="Kim W."/>
            <person name="Song I."/>
            <person name="Jeong J.-H."/>
            <person name="Kim D."/>
            <person name="Kim S."/>
            <person name="Ryu S."/>
            <person name="Song J.Y."/>
            <person name="Lee S.K."/>
        </authorList>
    </citation>
    <scope>NUCLEOTIDE SEQUENCE [LARGE SCALE GENOMIC DNA]</scope>
    <source>
        <tissue evidence="2">Muscle</tissue>
    </source>
</reference>
<sequence length="173" mass="19506">MCFKPSRVVSYESGVLRFCTLTASHDAKRALDITAEAADVSVLPKLQFFVKKGWARALAAEMRVLGLNAKHCCRLCSSWVQGLSGPQLTEYEMGLSLGQSSLLGNPITLKHTQQTTEQQRREREREKERERERETETLSCYPLRGLASPRTAYLKRKSSAKMQPALHMSTVDM</sequence>
<protein>
    <submittedName>
        <fullName evidence="2">Uncharacterized protein</fullName>
    </submittedName>
</protein>
<name>A0A4Z2J6V2_9TELE</name>
<feature type="region of interest" description="Disordered" evidence="1">
    <location>
        <begin position="110"/>
        <end position="140"/>
    </location>
</feature>
<accession>A0A4Z2J6V2</accession>
<dbReference type="AlphaFoldDB" id="A0A4Z2J6V2"/>
<proteinExistence type="predicted"/>
<evidence type="ECO:0000313" key="2">
    <source>
        <dbReference type="EMBL" id="TNN85870.1"/>
    </source>
</evidence>
<dbReference type="Proteomes" id="UP000314294">
    <property type="component" value="Unassembled WGS sequence"/>
</dbReference>
<feature type="compositionally biased region" description="Basic and acidic residues" evidence="1">
    <location>
        <begin position="118"/>
        <end position="136"/>
    </location>
</feature>
<gene>
    <name evidence="2" type="ORF">EYF80_003714</name>
</gene>